<organism evidence="7 8">
    <name type="scientific">Rhodopseudomonas palustris</name>
    <dbReference type="NCBI Taxonomy" id="1076"/>
    <lineage>
        <taxon>Bacteria</taxon>
        <taxon>Pseudomonadati</taxon>
        <taxon>Pseudomonadota</taxon>
        <taxon>Alphaproteobacteria</taxon>
        <taxon>Hyphomicrobiales</taxon>
        <taxon>Nitrobacteraceae</taxon>
        <taxon>Rhodopseudomonas</taxon>
    </lineage>
</organism>
<dbReference type="CDD" id="cd07989">
    <property type="entry name" value="LPLAT_AGPAT-like"/>
    <property type="match status" value="1"/>
</dbReference>
<proteinExistence type="predicted"/>
<protein>
    <submittedName>
        <fullName evidence="7">1-acyl-sn-glycerol-3-phosphate acyltransferase</fullName>
    </submittedName>
</protein>
<evidence type="ECO:0000256" key="4">
    <source>
        <dbReference type="SAM" id="MobiDB-lite"/>
    </source>
</evidence>
<reference evidence="7 8" key="1">
    <citation type="submission" date="2018-09" db="EMBL/GenBank/DDBJ databases">
        <title>Draft genome sequence of Rhodopseudomonas palustris 2.1.18.</title>
        <authorList>
            <person name="Robertson S.L."/>
            <person name="Meyer T.E."/>
            <person name="Kyndt J.A."/>
        </authorList>
    </citation>
    <scope>NUCLEOTIDE SEQUENCE [LARGE SCALE GENOMIC DNA]</scope>
    <source>
        <strain evidence="7 8">2.1.18</strain>
    </source>
</reference>
<keyword evidence="5" id="KW-1133">Transmembrane helix</keyword>
<dbReference type="SUPFAM" id="SSF69593">
    <property type="entry name" value="Glycerol-3-phosphate (1)-acyltransferase"/>
    <property type="match status" value="1"/>
</dbReference>
<dbReference type="Pfam" id="PF01553">
    <property type="entry name" value="Acyltransferase"/>
    <property type="match status" value="1"/>
</dbReference>
<keyword evidence="3 7" id="KW-0012">Acyltransferase</keyword>
<keyword evidence="5" id="KW-0812">Transmembrane</keyword>
<dbReference type="OrthoDB" id="5290997at2"/>
<accession>A0A418V319</accession>
<keyword evidence="2 7" id="KW-0808">Transferase</keyword>
<evidence type="ECO:0000256" key="2">
    <source>
        <dbReference type="ARBA" id="ARBA00022679"/>
    </source>
</evidence>
<dbReference type="RefSeq" id="WP_119857732.1">
    <property type="nucleotide sequence ID" value="NZ_QYYD01000017.1"/>
</dbReference>
<dbReference type="PANTHER" id="PTHR10434">
    <property type="entry name" value="1-ACYL-SN-GLYCEROL-3-PHOSPHATE ACYLTRANSFERASE"/>
    <property type="match status" value="1"/>
</dbReference>
<dbReference type="Proteomes" id="UP000285523">
    <property type="component" value="Unassembled WGS sequence"/>
</dbReference>
<keyword evidence="5" id="KW-0472">Membrane</keyword>
<feature type="domain" description="Phospholipid/glycerol acyltransferase" evidence="6">
    <location>
        <begin position="73"/>
        <end position="187"/>
    </location>
</feature>
<dbReference type="GO" id="GO:0006654">
    <property type="term" value="P:phosphatidic acid biosynthetic process"/>
    <property type="evidence" value="ECO:0007669"/>
    <property type="project" value="TreeGrafter"/>
</dbReference>
<evidence type="ECO:0000313" key="7">
    <source>
        <dbReference type="EMBL" id="RJF70478.1"/>
    </source>
</evidence>
<dbReference type="GO" id="GO:0003841">
    <property type="term" value="F:1-acylglycerol-3-phosphate O-acyltransferase activity"/>
    <property type="evidence" value="ECO:0007669"/>
    <property type="project" value="TreeGrafter"/>
</dbReference>
<dbReference type="InterPro" id="IPR002123">
    <property type="entry name" value="Plipid/glycerol_acylTrfase"/>
</dbReference>
<dbReference type="SMART" id="SM00563">
    <property type="entry name" value="PlsC"/>
    <property type="match status" value="1"/>
</dbReference>
<name>A0A418V319_RHOPL</name>
<feature type="region of interest" description="Disordered" evidence="4">
    <location>
        <begin position="246"/>
        <end position="268"/>
    </location>
</feature>
<comment type="pathway">
    <text evidence="1">Lipid metabolism.</text>
</comment>
<gene>
    <name evidence="7" type="ORF">D4Q52_16865</name>
</gene>
<comment type="caution">
    <text evidence="7">The sequence shown here is derived from an EMBL/GenBank/DDBJ whole genome shotgun (WGS) entry which is preliminary data.</text>
</comment>
<sequence>MTRIFVRSLIYNVLFYLLLVFWILVAIPTFLLPRRALIKVAKMWGQSSIWLMRIVCGTRVEFRGLEKIPKGPLIVAPKHQSMWETFALLQHFDEPLYILKRELTWIPFFGWLLLKADMIAINRQKGGRVLMEMALRASEEVNRGRQLIIFPEGTRTAVGAPPRYKAGIAQIYADCNVPCLPVALNSGLFWPRRQFMRYPGTIVVEFLDPLPAGMSRREFFDTVSERIETASQRLIEAGRREQQALFGGVPSTAPVDAPAVPDRTASNQ</sequence>
<evidence type="ECO:0000256" key="3">
    <source>
        <dbReference type="ARBA" id="ARBA00023315"/>
    </source>
</evidence>
<evidence type="ECO:0000259" key="6">
    <source>
        <dbReference type="SMART" id="SM00563"/>
    </source>
</evidence>
<evidence type="ECO:0000256" key="5">
    <source>
        <dbReference type="SAM" id="Phobius"/>
    </source>
</evidence>
<dbReference type="PANTHER" id="PTHR10434:SF40">
    <property type="entry name" value="1-ACYL-SN-GLYCEROL-3-PHOSPHATE ACYLTRANSFERASE"/>
    <property type="match status" value="1"/>
</dbReference>
<dbReference type="AlphaFoldDB" id="A0A418V319"/>
<dbReference type="EMBL" id="QYYD01000017">
    <property type="protein sequence ID" value="RJF70478.1"/>
    <property type="molecule type" value="Genomic_DNA"/>
</dbReference>
<evidence type="ECO:0000256" key="1">
    <source>
        <dbReference type="ARBA" id="ARBA00005189"/>
    </source>
</evidence>
<feature type="transmembrane region" description="Helical" evidence="5">
    <location>
        <begin position="13"/>
        <end position="33"/>
    </location>
</feature>
<evidence type="ECO:0000313" key="8">
    <source>
        <dbReference type="Proteomes" id="UP000285523"/>
    </source>
</evidence>